<feature type="region of interest" description="Disordered" evidence="1">
    <location>
        <begin position="328"/>
        <end position="351"/>
    </location>
</feature>
<evidence type="ECO:0000256" key="1">
    <source>
        <dbReference type="SAM" id="MobiDB-lite"/>
    </source>
</evidence>
<reference evidence="2 3" key="1">
    <citation type="submission" date="2013-03" db="EMBL/GenBank/DDBJ databases">
        <title>The Genome Sequence of Capronia epimyces CBS 606.96.</title>
        <authorList>
            <consortium name="The Broad Institute Genomics Platform"/>
            <person name="Cuomo C."/>
            <person name="de Hoog S."/>
            <person name="Gorbushina A."/>
            <person name="Walker B."/>
            <person name="Young S.K."/>
            <person name="Zeng Q."/>
            <person name="Gargeya S."/>
            <person name="Fitzgerald M."/>
            <person name="Haas B."/>
            <person name="Abouelleil A."/>
            <person name="Allen A.W."/>
            <person name="Alvarado L."/>
            <person name="Arachchi H.M."/>
            <person name="Berlin A.M."/>
            <person name="Chapman S.B."/>
            <person name="Gainer-Dewar J."/>
            <person name="Goldberg J."/>
            <person name="Griggs A."/>
            <person name="Gujja S."/>
            <person name="Hansen M."/>
            <person name="Howarth C."/>
            <person name="Imamovic A."/>
            <person name="Ireland A."/>
            <person name="Larimer J."/>
            <person name="McCowan C."/>
            <person name="Murphy C."/>
            <person name="Pearson M."/>
            <person name="Poon T.W."/>
            <person name="Priest M."/>
            <person name="Roberts A."/>
            <person name="Saif S."/>
            <person name="Shea T."/>
            <person name="Sisk P."/>
            <person name="Sykes S."/>
            <person name="Wortman J."/>
            <person name="Nusbaum C."/>
            <person name="Birren B."/>
        </authorList>
    </citation>
    <scope>NUCLEOTIDE SEQUENCE [LARGE SCALE GENOMIC DNA]</scope>
    <source>
        <strain evidence="2 3">CBS 606.96</strain>
    </source>
</reference>
<feature type="compositionally biased region" description="Low complexity" evidence="1">
    <location>
        <begin position="514"/>
        <end position="527"/>
    </location>
</feature>
<dbReference type="GeneID" id="19170258"/>
<feature type="region of interest" description="Disordered" evidence="1">
    <location>
        <begin position="1"/>
        <end position="20"/>
    </location>
</feature>
<protein>
    <submittedName>
        <fullName evidence="2">Uncharacterized protein</fullName>
    </submittedName>
</protein>
<feature type="region of interest" description="Disordered" evidence="1">
    <location>
        <begin position="461"/>
        <end position="530"/>
    </location>
</feature>
<feature type="region of interest" description="Disordered" evidence="1">
    <location>
        <begin position="412"/>
        <end position="449"/>
    </location>
</feature>
<feature type="compositionally biased region" description="Basic and acidic residues" evidence="1">
    <location>
        <begin position="202"/>
        <end position="215"/>
    </location>
</feature>
<feature type="compositionally biased region" description="Basic and acidic residues" evidence="1">
    <location>
        <begin position="496"/>
        <end position="512"/>
    </location>
</feature>
<dbReference type="RefSeq" id="XP_007734458.1">
    <property type="nucleotide sequence ID" value="XM_007736268.1"/>
</dbReference>
<feature type="region of interest" description="Disordered" evidence="1">
    <location>
        <begin position="199"/>
        <end position="235"/>
    </location>
</feature>
<dbReference type="OrthoDB" id="5831756at2759"/>
<dbReference type="Proteomes" id="UP000019478">
    <property type="component" value="Unassembled WGS sequence"/>
</dbReference>
<feature type="compositionally biased region" description="Polar residues" evidence="1">
    <location>
        <begin position="461"/>
        <end position="478"/>
    </location>
</feature>
<keyword evidence="3" id="KW-1185">Reference proteome</keyword>
<feature type="compositionally biased region" description="Low complexity" evidence="1">
    <location>
        <begin position="342"/>
        <end position="351"/>
    </location>
</feature>
<sequence>MTMPDPMHGMPPLYRRPDGHKAGVLGTDNLISPECIDGLDGTHITSSTFSQVSWDPSLGHGGTIYYDSKTKDKQGNRSSPKVAKGSPVGQDCVVGQDGTLGQNCGPYPTYIQSVQGQDGTLHQGNIFGQDNTFNQGNTFGQDAFGQGVIFSQGATVGQDGTFNQENTLTGQNNPLGPSLLYPGCPKGIWTFGPDYPPWEDDSLSKEKGKEKERSPSFDSTLSQGSTLWSGSGTDSTSTLSQASTIYPIGMLGQGQAQGQGQGQDTSTLYPIGMLGQGQGQDTTLWLNSRLYLDTILDGSSTVTNGQESSILGQYYALYQNQNMALGQDSTFGQGSGSGSGSGSASTSTNTNTNTSILYQDAATALGQHNKLHQDNSFNFDQTSTFDQVNTLSQANTFDQGSMLGQHNTFNQGSTFGQDHPFSQGNALGQTSTFDQGNTLGQTNTFNQGNTLLSQDNQVYQDTTLSRSSSYPYPIQQTNTDQTTQPASPQAQAKAQAKAETKDKGKGKGESPRRASASASANASASDSIYATEFDRTPPEVVWQDWPLDNDIRGVGGGACTIQLCRPRGESRALPAIVWFSEGASTSTSTFTSVSTSTSTSTSTFTSTSTSTYRDRDREHDHNIQEPSNRTWHKDQDHKEKKAMLKRACDQRQKMKTKMNEICTRDHERVLLTRMYLTCAAVRITFHPVPGDVFPGSVDEVYEAYDDMVASGHDNGLNGTYVLGGQKRYPSSAVSHVSLSFTNTVHKCPYQLCTRFFAVTVALVLAVLTLLKQWRHARLRHRRAPSIEPASTTGRADTHFARLPGQLGVDQEIEFEEAGQDHTARRDDARPHNTNTTTTTTNTNSNMDMDIDIDIDTDTTASQHRLDVPEAVLRNVSLPPISLSVLRPDAFLDDGQALCNQLKQSRHLVVFRMFPATTAGNNKSKYSECGAMPDRLEDHLVIITKTWFSLDTLLFSGQTSWLAREGKDGADKSPSLLDGIIEHWSVMKPG</sequence>
<feature type="compositionally biased region" description="Low complexity" evidence="1">
    <location>
        <begin position="224"/>
        <end position="235"/>
    </location>
</feature>
<dbReference type="STRING" id="1182542.W9XYB7"/>
<feature type="region of interest" description="Disordered" evidence="1">
    <location>
        <begin position="589"/>
        <end position="638"/>
    </location>
</feature>
<dbReference type="EMBL" id="AMGY01000005">
    <property type="protein sequence ID" value="EXJ82335.1"/>
    <property type="molecule type" value="Genomic_DNA"/>
</dbReference>
<feature type="compositionally biased region" description="Low complexity" evidence="1">
    <location>
        <begin position="479"/>
        <end position="495"/>
    </location>
</feature>
<feature type="compositionally biased region" description="Basic and acidic residues" evidence="1">
    <location>
        <begin position="612"/>
        <end position="623"/>
    </location>
</feature>
<feature type="region of interest" description="Disordered" evidence="1">
    <location>
        <begin position="67"/>
        <end position="88"/>
    </location>
</feature>
<proteinExistence type="predicted"/>
<gene>
    <name evidence="2" type="ORF">A1O3_06148</name>
</gene>
<dbReference type="AlphaFoldDB" id="W9XYB7"/>
<evidence type="ECO:0000313" key="2">
    <source>
        <dbReference type="EMBL" id="EXJ82335.1"/>
    </source>
</evidence>
<accession>W9XYB7</accession>
<feature type="compositionally biased region" description="Low complexity" evidence="1">
    <location>
        <begin position="832"/>
        <end position="844"/>
    </location>
</feature>
<feature type="compositionally biased region" description="Low complexity" evidence="1">
    <location>
        <begin position="589"/>
        <end position="611"/>
    </location>
</feature>
<dbReference type="HOGENOM" id="CLU_301869_0_0_1"/>
<evidence type="ECO:0000313" key="3">
    <source>
        <dbReference type="Proteomes" id="UP000019478"/>
    </source>
</evidence>
<comment type="caution">
    <text evidence="2">The sequence shown here is derived from an EMBL/GenBank/DDBJ whole genome shotgun (WGS) entry which is preliminary data.</text>
</comment>
<organism evidence="2 3">
    <name type="scientific">Capronia epimyces CBS 606.96</name>
    <dbReference type="NCBI Taxonomy" id="1182542"/>
    <lineage>
        <taxon>Eukaryota</taxon>
        <taxon>Fungi</taxon>
        <taxon>Dikarya</taxon>
        <taxon>Ascomycota</taxon>
        <taxon>Pezizomycotina</taxon>
        <taxon>Eurotiomycetes</taxon>
        <taxon>Chaetothyriomycetidae</taxon>
        <taxon>Chaetothyriales</taxon>
        <taxon>Herpotrichiellaceae</taxon>
        <taxon>Capronia</taxon>
    </lineage>
</organism>
<feature type="compositionally biased region" description="Basic and acidic residues" evidence="1">
    <location>
        <begin position="818"/>
        <end position="830"/>
    </location>
</feature>
<feature type="region of interest" description="Disordered" evidence="1">
    <location>
        <begin position="817"/>
        <end position="844"/>
    </location>
</feature>
<name>W9XYB7_9EURO</name>